<proteinExistence type="predicted"/>
<sequence>MTQILQYLPFSHYRKFLRSAVDGCMGIGTHVAEIIWDDGICRESFVKFYKHDKKRALLNEAIGFLLIQSLELPQPELGGFLQYKISETGTPELWKDASEIEKYRGEVIAWVTTNTNGLNKRIEITQQQDPQIQAYLISQVQESLKNWNHLPELILCDDWLANNDRNLGNLLELPNRTFTLIDHGGILYGDNWSAWDIMQARTINGPFQKGYAQIYKRRFGDGLFWKQDIVAELVELKKKHIQGLNKVRGELFALVEEFIDSEEVDTGLPPQPIQKVSKILQDFLEEAAIHYSTIEQKCDHWLDTSAQYV</sequence>
<dbReference type="Proteomes" id="UP001244586">
    <property type="component" value="Chromosome"/>
</dbReference>
<name>A0AAJ6IFJ8_ACIJO</name>
<keyword evidence="2" id="KW-1185">Reference proteome</keyword>
<evidence type="ECO:0000313" key="1">
    <source>
        <dbReference type="EMBL" id="WMG19070.1"/>
    </source>
</evidence>
<protein>
    <submittedName>
        <fullName evidence="1">Uncharacterized protein</fullName>
    </submittedName>
</protein>
<accession>A0AAJ6IFJ8</accession>
<organism evidence="1 2">
    <name type="scientific">Acinetobacter johnsonii</name>
    <dbReference type="NCBI Taxonomy" id="40214"/>
    <lineage>
        <taxon>Bacteria</taxon>
        <taxon>Pseudomonadati</taxon>
        <taxon>Pseudomonadota</taxon>
        <taxon>Gammaproteobacteria</taxon>
        <taxon>Moraxellales</taxon>
        <taxon>Moraxellaceae</taxon>
        <taxon>Acinetobacter</taxon>
    </lineage>
</organism>
<dbReference type="EMBL" id="CP121776">
    <property type="protein sequence ID" value="WMG19070.1"/>
    <property type="molecule type" value="Genomic_DNA"/>
</dbReference>
<gene>
    <name evidence="1" type="ORF">QBJ73_05715</name>
</gene>
<dbReference type="RefSeq" id="WP_058951587.1">
    <property type="nucleotide sequence ID" value="NZ_CP121776.1"/>
</dbReference>
<evidence type="ECO:0000313" key="2">
    <source>
        <dbReference type="Proteomes" id="UP001244586"/>
    </source>
</evidence>
<dbReference type="AlphaFoldDB" id="A0AAJ6IFJ8"/>
<reference evidence="1 2" key="1">
    <citation type="submission" date="2023-04" db="EMBL/GenBank/DDBJ databases">
        <title>Acinetobacter johnsonii isolate AYTCM encoding NDM-1, OXA-58 and PER-1.</title>
        <authorList>
            <person name="Tian C."/>
            <person name="Wang S."/>
            <person name="Fan X."/>
            <person name="Xia D."/>
        </authorList>
    </citation>
    <scope>NUCLEOTIDE SEQUENCE [LARGE SCALE GENOMIC DNA]</scope>
    <source>
        <strain evidence="1 2">AYTCM</strain>
    </source>
</reference>